<proteinExistence type="predicted"/>
<organism evidence="1 2">
    <name type="scientific">Desulfovibrio falkowii</name>
    <dbReference type="NCBI Taxonomy" id="3136602"/>
    <lineage>
        <taxon>Bacteria</taxon>
        <taxon>Pseudomonadati</taxon>
        <taxon>Thermodesulfobacteriota</taxon>
        <taxon>Desulfovibrionia</taxon>
        <taxon>Desulfovibrionales</taxon>
        <taxon>Desulfovibrionaceae</taxon>
        <taxon>Desulfovibrio</taxon>
    </lineage>
</organism>
<dbReference type="EMBL" id="BAAFSG010000001">
    <property type="protein sequence ID" value="GAB1254577.1"/>
    <property type="molecule type" value="Genomic_DNA"/>
</dbReference>
<reference evidence="1 2" key="1">
    <citation type="journal article" date="2025" name="Int. J. Syst. Evol. Microbiol.">
        <title>Desulfovibrio falkowii sp. nov., Porphyromonas miyakawae sp. nov., Mediterraneibacter flintii sp. nov. and Owariibacterium komagatae gen. nov., sp. nov., isolated from human faeces.</title>
        <authorList>
            <person name="Hamaguchi T."/>
            <person name="Ohara M."/>
            <person name="Hisatomi A."/>
            <person name="Sekiguchi K."/>
            <person name="Takeda J.I."/>
            <person name="Ueyama J."/>
            <person name="Ito M."/>
            <person name="Nishiwaki H."/>
            <person name="Ogi T."/>
            <person name="Hirayama M."/>
            <person name="Ohkuma M."/>
            <person name="Sakamoto M."/>
            <person name="Ohno K."/>
        </authorList>
    </citation>
    <scope>NUCLEOTIDE SEQUENCE [LARGE SCALE GENOMIC DNA]</scope>
    <source>
        <strain evidence="1 2">13CB8C</strain>
    </source>
</reference>
<sequence length="77" mass="8473">MNNQELRQEMQKMAESMGLSNEEFDALMCKALADIDLDELHAQRRAASASIGAIRDSIGQKLVSGARRTHGALKFPV</sequence>
<dbReference type="Proteomes" id="UP001628192">
    <property type="component" value="Unassembled WGS sequence"/>
</dbReference>
<comment type="caution">
    <text evidence="1">The sequence shown here is derived from an EMBL/GenBank/DDBJ whole genome shotgun (WGS) entry which is preliminary data.</text>
</comment>
<accession>A0ABQ0EA82</accession>
<name>A0ABQ0EA82_9BACT</name>
<evidence type="ECO:0000313" key="1">
    <source>
        <dbReference type="EMBL" id="GAB1254577.1"/>
    </source>
</evidence>
<protein>
    <submittedName>
        <fullName evidence="1">Uncharacterized protein</fullName>
    </submittedName>
</protein>
<evidence type="ECO:0000313" key="2">
    <source>
        <dbReference type="Proteomes" id="UP001628192"/>
    </source>
</evidence>
<gene>
    <name evidence="1" type="ORF">Defa_20640</name>
</gene>
<keyword evidence="2" id="KW-1185">Reference proteome</keyword>
<dbReference type="RefSeq" id="WP_407844830.1">
    <property type="nucleotide sequence ID" value="NZ_BAAFSG010000001.1"/>
</dbReference>